<dbReference type="CDD" id="cd17536">
    <property type="entry name" value="REC_YesN-like"/>
    <property type="match status" value="1"/>
</dbReference>
<dbReference type="GO" id="GO:0043565">
    <property type="term" value="F:sequence-specific DNA binding"/>
    <property type="evidence" value="ECO:0007669"/>
    <property type="project" value="InterPro"/>
</dbReference>
<dbReference type="SUPFAM" id="SSF46689">
    <property type="entry name" value="Homeodomain-like"/>
    <property type="match status" value="2"/>
</dbReference>
<keyword evidence="4" id="KW-0804">Transcription</keyword>
<keyword evidence="6" id="KW-0597">Phosphoprotein</keyword>
<dbReference type="Pfam" id="PF12833">
    <property type="entry name" value="HTH_18"/>
    <property type="match status" value="1"/>
</dbReference>
<dbReference type="Gene3D" id="3.40.50.2300">
    <property type="match status" value="1"/>
</dbReference>
<sequence length="538" mass="61808">MPWPGHSECSLIQRGEIMNLLIVDDQISVLDGILKGVDFASLKIENVYTATNVSDAKDIIKSNDIQILLSDIEMPGENGLSLNRWIAENYPVIVRILLTSHASFDYVKESMKLGCFDYIVQPAPYHEIEDVLMRAVSKILTRQQLSDYYNFEVLSNIVLNLFSSNPSNKEQSLVSLNQMGYMIKNESNVQAIIIDIYSYTDSVEQSLSDSSISVILMEHALRNFAKPDIYPLICLNRYKQFVLLMYCNGDSLTTLAPDMYSSYYEDICGKISSELACYVTPRSQVAAIRDIILPGHQRAVNNVSRKPGLYFSDEDMPVPESTSLSENVVRWERLLENNQFIFLEDNIDSFLDYNTSLNRFNLETLSEFHQELTKLFFIYSYKRKIDIMSLFSEEYSYNDYMSCFKDIRSLKTGISFLITAISNASCEDDSKDTVQRAIDYILENLSKDISVKDVADYVCFSPEYFSKLFKKETGENVKNYILRIKVDAAKDLLRNPNIPVSMVAAELGYSNFSHFTQMFKKHENMTPSEYRKQFLKHI</sequence>
<dbReference type="PANTHER" id="PTHR43280">
    <property type="entry name" value="ARAC-FAMILY TRANSCRIPTIONAL REGULATOR"/>
    <property type="match status" value="1"/>
</dbReference>
<dbReference type="InterPro" id="IPR018060">
    <property type="entry name" value="HTH_AraC"/>
</dbReference>
<dbReference type="PROSITE" id="PS00041">
    <property type="entry name" value="HTH_ARAC_FAMILY_1"/>
    <property type="match status" value="1"/>
</dbReference>
<reference evidence="9 10" key="1">
    <citation type="submission" date="2018-08" db="EMBL/GenBank/DDBJ databases">
        <title>A genome reference for cultivated species of the human gut microbiota.</title>
        <authorList>
            <person name="Zou Y."/>
            <person name="Xue W."/>
            <person name="Luo G."/>
        </authorList>
    </citation>
    <scope>NUCLEOTIDE SEQUENCE [LARGE SCALE GENOMIC DNA]</scope>
    <source>
        <strain evidence="9 10">AF19-21</strain>
    </source>
</reference>
<keyword evidence="3" id="KW-0238">DNA-binding</keyword>
<dbReference type="Gene3D" id="1.10.10.60">
    <property type="entry name" value="Homeodomain-like"/>
    <property type="match status" value="2"/>
</dbReference>
<evidence type="ECO:0000256" key="2">
    <source>
        <dbReference type="ARBA" id="ARBA00023015"/>
    </source>
</evidence>
<keyword evidence="2" id="KW-0805">Transcription regulation</keyword>
<organism evidence="9 10">
    <name type="scientific">Hungatella hathewayi</name>
    <dbReference type="NCBI Taxonomy" id="154046"/>
    <lineage>
        <taxon>Bacteria</taxon>
        <taxon>Bacillati</taxon>
        <taxon>Bacillota</taxon>
        <taxon>Clostridia</taxon>
        <taxon>Lachnospirales</taxon>
        <taxon>Lachnospiraceae</taxon>
        <taxon>Hungatella</taxon>
    </lineage>
</organism>
<proteinExistence type="predicted"/>
<feature type="modified residue" description="4-aspartylphosphate" evidence="6">
    <location>
        <position position="71"/>
    </location>
</feature>
<dbReference type="PROSITE" id="PS01124">
    <property type="entry name" value="HTH_ARAC_FAMILY_2"/>
    <property type="match status" value="1"/>
</dbReference>
<gene>
    <name evidence="9" type="ORF">DWX41_21390</name>
</gene>
<accession>A0A3E2WFC8</accession>
<feature type="domain" description="HTH araC/xylS-type" evidence="7">
    <location>
        <begin position="435"/>
        <end position="533"/>
    </location>
</feature>
<comment type="function">
    <text evidence="5">May play the central regulatory role in sporulation. It may be an element of the effector pathway responsible for the activation of sporulation genes in response to nutritional stress. Spo0A may act in concert with spo0H (a sigma factor) to control the expression of some genes that are critical to the sporulation process.</text>
</comment>
<evidence type="ECO:0000259" key="7">
    <source>
        <dbReference type="PROSITE" id="PS01124"/>
    </source>
</evidence>
<dbReference type="InterPro" id="IPR018062">
    <property type="entry name" value="HTH_AraC-typ_CS"/>
</dbReference>
<dbReference type="SMART" id="SM00448">
    <property type="entry name" value="REC"/>
    <property type="match status" value="1"/>
</dbReference>
<dbReference type="InterPro" id="IPR009057">
    <property type="entry name" value="Homeodomain-like_sf"/>
</dbReference>
<evidence type="ECO:0000313" key="10">
    <source>
        <dbReference type="Proteomes" id="UP000261111"/>
    </source>
</evidence>
<dbReference type="InterPro" id="IPR020449">
    <property type="entry name" value="Tscrpt_reg_AraC-type_HTH"/>
</dbReference>
<dbReference type="AlphaFoldDB" id="A0A3E2WFC8"/>
<dbReference type="EMBL" id="QVIA01000037">
    <property type="protein sequence ID" value="RGC24484.1"/>
    <property type="molecule type" value="Genomic_DNA"/>
</dbReference>
<evidence type="ECO:0000256" key="3">
    <source>
        <dbReference type="ARBA" id="ARBA00023125"/>
    </source>
</evidence>
<dbReference type="InterPro" id="IPR001789">
    <property type="entry name" value="Sig_transdc_resp-reg_receiver"/>
</dbReference>
<evidence type="ECO:0000256" key="6">
    <source>
        <dbReference type="PROSITE-ProRule" id="PRU00169"/>
    </source>
</evidence>
<dbReference type="PRINTS" id="PR00032">
    <property type="entry name" value="HTHARAC"/>
</dbReference>
<dbReference type="GO" id="GO:0000160">
    <property type="term" value="P:phosphorelay signal transduction system"/>
    <property type="evidence" value="ECO:0007669"/>
    <property type="project" value="InterPro"/>
</dbReference>
<dbReference type="SMART" id="SM00342">
    <property type="entry name" value="HTH_ARAC"/>
    <property type="match status" value="1"/>
</dbReference>
<comment type="caution">
    <text evidence="9">The sequence shown here is derived from an EMBL/GenBank/DDBJ whole genome shotgun (WGS) entry which is preliminary data.</text>
</comment>
<evidence type="ECO:0000256" key="4">
    <source>
        <dbReference type="ARBA" id="ARBA00023163"/>
    </source>
</evidence>
<dbReference type="SUPFAM" id="SSF52172">
    <property type="entry name" value="CheY-like"/>
    <property type="match status" value="1"/>
</dbReference>
<dbReference type="GO" id="GO:0003700">
    <property type="term" value="F:DNA-binding transcription factor activity"/>
    <property type="evidence" value="ECO:0007669"/>
    <property type="project" value="InterPro"/>
</dbReference>
<name>A0A3E2WFC8_9FIRM</name>
<evidence type="ECO:0000256" key="5">
    <source>
        <dbReference type="ARBA" id="ARBA00024867"/>
    </source>
</evidence>
<protein>
    <recommendedName>
        <fullName evidence="1">Stage 0 sporulation protein A homolog</fullName>
    </recommendedName>
</protein>
<dbReference type="Pfam" id="PF00072">
    <property type="entry name" value="Response_reg"/>
    <property type="match status" value="1"/>
</dbReference>
<feature type="domain" description="Response regulatory" evidence="8">
    <location>
        <begin position="19"/>
        <end position="136"/>
    </location>
</feature>
<evidence type="ECO:0000313" key="9">
    <source>
        <dbReference type="EMBL" id="RGC24484.1"/>
    </source>
</evidence>
<dbReference type="PROSITE" id="PS50110">
    <property type="entry name" value="RESPONSE_REGULATORY"/>
    <property type="match status" value="1"/>
</dbReference>
<dbReference type="InterPro" id="IPR011006">
    <property type="entry name" value="CheY-like_superfamily"/>
</dbReference>
<dbReference type="Proteomes" id="UP000261111">
    <property type="component" value="Unassembled WGS sequence"/>
</dbReference>
<evidence type="ECO:0000256" key="1">
    <source>
        <dbReference type="ARBA" id="ARBA00018672"/>
    </source>
</evidence>
<evidence type="ECO:0000259" key="8">
    <source>
        <dbReference type="PROSITE" id="PS50110"/>
    </source>
</evidence>
<dbReference type="PANTHER" id="PTHR43280:SF2">
    <property type="entry name" value="HTH-TYPE TRANSCRIPTIONAL REGULATOR EXSA"/>
    <property type="match status" value="1"/>
</dbReference>